<dbReference type="Proteomes" id="UP000006671">
    <property type="component" value="Unassembled WGS sequence"/>
</dbReference>
<dbReference type="VEuPathDB" id="AmoebaDB:NAEGRDRAFT_69553"/>
<evidence type="ECO:0000313" key="2">
    <source>
        <dbReference type="Proteomes" id="UP000006671"/>
    </source>
</evidence>
<dbReference type="EMBL" id="GG738879">
    <property type="protein sequence ID" value="EFC42501.1"/>
    <property type="molecule type" value="Genomic_DNA"/>
</dbReference>
<dbReference type="InParanoid" id="D2VKU4"/>
<accession>D2VKU4</accession>
<name>D2VKU4_NAEGR</name>
<dbReference type="AlphaFoldDB" id="D2VKU4"/>
<organism evidence="2">
    <name type="scientific">Naegleria gruberi</name>
    <name type="common">Amoeba</name>
    <dbReference type="NCBI Taxonomy" id="5762"/>
    <lineage>
        <taxon>Eukaryota</taxon>
        <taxon>Discoba</taxon>
        <taxon>Heterolobosea</taxon>
        <taxon>Tetramitia</taxon>
        <taxon>Eutetramitia</taxon>
        <taxon>Vahlkampfiidae</taxon>
        <taxon>Naegleria</taxon>
    </lineage>
</organism>
<dbReference type="GeneID" id="8851722"/>
<sequence>MVFFQTISNGESDNRLYYVPIEDGVLSSASLLLIPYFNKRANRVKHIALKKDYFMVMTQSNNFYKLKIDGQSRFKSFTAYHQGEMPIFFLSYKSNVQVNSMPFKLSLLCKNSDQNWNDFIVNIEPYSGGNMAFIVISKILSTKNQLLCQLSNRFTQIFNSNNIYSDITITCL</sequence>
<protein>
    <submittedName>
        <fullName evidence="1">Predicted protein</fullName>
    </submittedName>
</protein>
<proteinExistence type="predicted"/>
<gene>
    <name evidence="1" type="ORF">NAEGRDRAFT_69553</name>
</gene>
<reference evidence="1 2" key="1">
    <citation type="journal article" date="2010" name="Cell">
        <title>The genome of Naegleria gruberi illuminates early eukaryotic versatility.</title>
        <authorList>
            <person name="Fritz-Laylin L.K."/>
            <person name="Prochnik S.E."/>
            <person name="Ginger M.L."/>
            <person name="Dacks J.B."/>
            <person name="Carpenter M.L."/>
            <person name="Field M.C."/>
            <person name="Kuo A."/>
            <person name="Paredez A."/>
            <person name="Chapman J."/>
            <person name="Pham J."/>
            <person name="Shu S."/>
            <person name="Neupane R."/>
            <person name="Cipriano M."/>
            <person name="Mancuso J."/>
            <person name="Tu H."/>
            <person name="Salamov A."/>
            <person name="Lindquist E."/>
            <person name="Shapiro H."/>
            <person name="Lucas S."/>
            <person name="Grigoriev I.V."/>
            <person name="Cande W.Z."/>
            <person name="Fulton C."/>
            <person name="Rokhsar D.S."/>
            <person name="Dawson S.C."/>
        </authorList>
    </citation>
    <scope>NUCLEOTIDE SEQUENCE [LARGE SCALE GENOMIC DNA]</scope>
    <source>
        <strain evidence="1 2">NEG-M</strain>
    </source>
</reference>
<dbReference type="KEGG" id="ngr:NAEGRDRAFT_69553"/>
<evidence type="ECO:0000313" key="1">
    <source>
        <dbReference type="EMBL" id="EFC42501.1"/>
    </source>
</evidence>
<keyword evidence="2" id="KW-1185">Reference proteome</keyword>
<dbReference type="RefSeq" id="XP_002675245.1">
    <property type="nucleotide sequence ID" value="XM_002675199.1"/>
</dbReference>